<keyword evidence="5" id="KW-0031">Aminopeptidase</keyword>
<dbReference type="PANTHER" id="PTHR34448:SF1">
    <property type="entry name" value="BLL6088 PROTEIN"/>
    <property type="match status" value="1"/>
</dbReference>
<evidence type="ECO:0000256" key="5">
    <source>
        <dbReference type="ARBA" id="ARBA00022438"/>
    </source>
</evidence>
<evidence type="ECO:0000256" key="7">
    <source>
        <dbReference type="ARBA" id="ARBA00022723"/>
    </source>
</evidence>
<name>A0A0G2ZG84_9BACT</name>
<keyword evidence="9" id="KW-0482">Metalloprotease</keyword>
<dbReference type="InterPro" id="IPR035097">
    <property type="entry name" value="M29_N-terminal"/>
</dbReference>
<dbReference type="Gene3D" id="3.40.1830.10">
    <property type="entry name" value="Thermophilic metalloprotease (M29)"/>
    <property type="match status" value="1"/>
</dbReference>
<evidence type="ECO:0000256" key="1">
    <source>
        <dbReference type="ARBA" id="ARBA00001941"/>
    </source>
</evidence>
<dbReference type="GO" id="GO:0008237">
    <property type="term" value="F:metallopeptidase activity"/>
    <property type="evidence" value="ECO:0007669"/>
    <property type="project" value="UniProtKB-KW"/>
</dbReference>
<evidence type="ECO:0000256" key="2">
    <source>
        <dbReference type="ARBA" id="ARBA00001946"/>
    </source>
</evidence>
<dbReference type="PATRIC" id="fig|1330330.3.peg.1694"/>
<dbReference type="RefSeq" id="WP_047754953.1">
    <property type="nucleotide sequence ID" value="NZ_CAJUHA010000005.1"/>
</dbReference>
<dbReference type="AlphaFoldDB" id="A0A0G2ZG84"/>
<dbReference type="GO" id="GO:0006508">
    <property type="term" value="P:proteolysis"/>
    <property type="evidence" value="ECO:0007669"/>
    <property type="project" value="UniProtKB-KW"/>
</dbReference>
<proteinExistence type="inferred from homology"/>
<keyword evidence="11" id="KW-1185">Reference proteome</keyword>
<dbReference type="OrthoDB" id="9803993at2"/>
<gene>
    <name evidence="10" type="ORF">IX53_08350</name>
</gene>
<comment type="cofactor">
    <cofactor evidence="3">
        <name>Zn(2+)</name>
        <dbReference type="ChEBI" id="CHEBI:29105"/>
    </cofactor>
</comment>
<protein>
    <submittedName>
        <fullName evidence="10">Peptidase M29</fullName>
    </submittedName>
</protein>
<evidence type="ECO:0000256" key="8">
    <source>
        <dbReference type="ARBA" id="ARBA00022801"/>
    </source>
</evidence>
<comment type="similarity">
    <text evidence="4">Belongs to the peptidase M29 family.</text>
</comment>
<evidence type="ECO:0000313" key="11">
    <source>
        <dbReference type="Proteomes" id="UP000035159"/>
    </source>
</evidence>
<accession>A0A0G2ZG84</accession>
<dbReference type="GO" id="GO:0046872">
    <property type="term" value="F:metal ion binding"/>
    <property type="evidence" value="ECO:0007669"/>
    <property type="project" value="UniProtKB-KW"/>
</dbReference>
<dbReference type="InterPro" id="IPR052170">
    <property type="entry name" value="M29_Exopeptidase"/>
</dbReference>
<dbReference type="InterPro" id="IPR000787">
    <property type="entry name" value="Peptidase_M29"/>
</dbReference>
<dbReference type="GO" id="GO:0004177">
    <property type="term" value="F:aminopeptidase activity"/>
    <property type="evidence" value="ECO:0007669"/>
    <property type="project" value="UniProtKB-KW"/>
</dbReference>
<evidence type="ECO:0000256" key="4">
    <source>
        <dbReference type="ARBA" id="ARBA00008236"/>
    </source>
</evidence>
<keyword evidence="6" id="KW-0645">Protease</keyword>
<evidence type="ECO:0000256" key="3">
    <source>
        <dbReference type="ARBA" id="ARBA00001947"/>
    </source>
</evidence>
<keyword evidence="7" id="KW-0479">Metal-binding</keyword>
<keyword evidence="8" id="KW-0378">Hydrolase</keyword>
<reference evidence="10 11" key="1">
    <citation type="submission" date="2015-04" db="EMBL/GenBank/DDBJ databases">
        <title>Complete Genome Sequence of Kosmotoga pacifica SLHLJ1.</title>
        <authorList>
            <person name="Jiang L.J."/>
            <person name="Shao Z.Z."/>
            <person name="Jebbar M."/>
        </authorList>
    </citation>
    <scope>NUCLEOTIDE SEQUENCE [LARGE SCALE GENOMIC DNA]</scope>
    <source>
        <strain evidence="10 11">SLHLJ1</strain>
    </source>
</reference>
<evidence type="ECO:0000256" key="6">
    <source>
        <dbReference type="ARBA" id="ARBA00022670"/>
    </source>
</evidence>
<evidence type="ECO:0000256" key="9">
    <source>
        <dbReference type="ARBA" id="ARBA00023049"/>
    </source>
</evidence>
<dbReference type="EMBL" id="CP011232">
    <property type="protein sequence ID" value="AKI97818.1"/>
    <property type="molecule type" value="Genomic_DNA"/>
</dbReference>
<dbReference type="PANTHER" id="PTHR34448">
    <property type="entry name" value="AMINOPEPTIDASE"/>
    <property type="match status" value="1"/>
</dbReference>
<evidence type="ECO:0000313" key="10">
    <source>
        <dbReference type="EMBL" id="AKI97818.1"/>
    </source>
</evidence>
<dbReference type="SUPFAM" id="SSF144052">
    <property type="entry name" value="Thermophilic metalloprotease-like"/>
    <property type="match status" value="1"/>
</dbReference>
<dbReference type="Pfam" id="PF02073">
    <property type="entry name" value="Peptidase_M29"/>
    <property type="match status" value="1"/>
</dbReference>
<organism evidence="10 11">
    <name type="scientific">Kosmotoga pacifica</name>
    <dbReference type="NCBI Taxonomy" id="1330330"/>
    <lineage>
        <taxon>Bacteria</taxon>
        <taxon>Thermotogati</taxon>
        <taxon>Thermotogota</taxon>
        <taxon>Thermotogae</taxon>
        <taxon>Kosmotogales</taxon>
        <taxon>Kosmotogaceae</taxon>
        <taxon>Kosmotoga</taxon>
    </lineage>
</organism>
<sequence>MDERILKHAKVLVEYCLTLKPGEKLMINGEVVSLPLIRAVYQEALNAGALIQVVIDDTALREKLLKFGNDEQLTYVPESVMTMAKSVDALISILGTSNTRMLSNVPPENVKKNAEGRSKLMEIFFDRMGKGELRWCGTQFPTEADAQEASMSLSDYEDFVYTACHLDSDDPVAEWKRIHDEQQKYVDFLNTKKHLRIVSEDTDIEMSIEGRKWINSDGHVNFPSGEVFTGPVEDTVNGHIRFSFPGIYQGREIEDIRLTFENGKVVKAEASKGQELLEQLLEIRGARYVGEIAMGTNYNITRFTKNMLFDEKIGGTVHLALGRSYPETGGKNESDIHWDMLCDMRKGGEIYADGELIYKDGKFLI</sequence>
<comment type="cofactor">
    <cofactor evidence="2">
        <name>Mg(2+)</name>
        <dbReference type="ChEBI" id="CHEBI:18420"/>
    </cofactor>
</comment>
<dbReference type="KEGG" id="kpf:IX53_08350"/>
<comment type="cofactor">
    <cofactor evidence="1">
        <name>Co(2+)</name>
        <dbReference type="ChEBI" id="CHEBI:48828"/>
    </cofactor>
</comment>
<dbReference type="Proteomes" id="UP000035159">
    <property type="component" value="Chromosome"/>
</dbReference>